<evidence type="ECO:0000313" key="3">
    <source>
        <dbReference type="Proteomes" id="UP000249061"/>
    </source>
</evidence>
<dbReference type="InterPro" id="IPR011748">
    <property type="entry name" value="Unchr_phage_tail-like"/>
</dbReference>
<dbReference type="Proteomes" id="UP000249061">
    <property type="component" value="Unassembled WGS sequence"/>
</dbReference>
<comment type="caution">
    <text evidence="2">The sequence shown here is derived from an EMBL/GenBank/DDBJ whole genome shotgun (WGS) entry which is preliminary data.</text>
</comment>
<organism evidence="2 3">
    <name type="scientific">Archangium gephyra</name>
    <dbReference type="NCBI Taxonomy" id="48"/>
    <lineage>
        <taxon>Bacteria</taxon>
        <taxon>Pseudomonadati</taxon>
        <taxon>Myxococcota</taxon>
        <taxon>Myxococcia</taxon>
        <taxon>Myxococcales</taxon>
        <taxon>Cystobacterineae</taxon>
        <taxon>Archangiaceae</taxon>
        <taxon>Archangium</taxon>
    </lineage>
</organism>
<dbReference type="Gene3D" id="2.60.40.1220">
    <property type="match status" value="1"/>
</dbReference>
<sequence length="437" mass="47698">MATIELPRVQVQSVTLTTSGARPLLINRDPSPGEVGVPIDSPLALELVDPGAGGIDRSATRIWVDGVLAFDGAPVPPFAAVVAQSPDSLRVVLTPAAPLSSLARVTVRVASRTVGGGQSLDESWSFTAEDRVSPRLASAQAISQKQLRLVFDEPIESSNATVLVTPIAAPAVPLGAVHVASEANRLTVSLDVEMSPDVEHEVQVLGVTDLSGNMVLPPFDKARFKGFRPARPPSRRFDLWQMLPKHNRRDDTTGDLLRFISCLQEVTDLLLADLDRWPDIFDLERAPEPFLDLILQDLGNPFPFDLDVRGKRRLAAVLVEMYRQKGTAQGIKNAVRFFLGIDIMAITAFNADALVLGESLLGVDWVLGPSDRFAKYAFNVVVARILTPTERKHLRAIVEYLKPAHTHFVDLVEPFPPLVPDHWELGLSDLGDTTLLH</sequence>
<proteinExistence type="predicted"/>
<gene>
    <name evidence="2" type="ORF">DI536_31835</name>
</gene>
<dbReference type="AlphaFoldDB" id="A0A2W5SRZ8"/>
<accession>A0A2W5SRZ8</accession>
<reference evidence="2 3" key="1">
    <citation type="submission" date="2017-08" db="EMBL/GenBank/DDBJ databases">
        <title>Infants hospitalized years apart are colonized by the same room-sourced microbial strains.</title>
        <authorList>
            <person name="Brooks B."/>
            <person name="Olm M.R."/>
            <person name="Firek B.A."/>
            <person name="Baker R."/>
            <person name="Thomas B.C."/>
            <person name="Morowitz M.J."/>
            <person name="Banfield J.F."/>
        </authorList>
    </citation>
    <scope>NUCLEOTIDE SEQUENCE [LARGE SCALE GENOMIC DNA]</scope>
    <source>
        <strain evidence="2">S2_003_000_R2_14</strain>
    </source>
</reference>
<name>A0A2W5SRZ8_9BACT</name>
<evidence type="ECO:0000313" key="2">
    <source>
        <dbReference type="EMBL" id="PZR05642.1"/>
    </source>
</evidence>
<dbReference type="EMBL" id="QFQP01000043">
    <property type="protein sequence ID" value="PZR05642.1"/>
    <property type="molecule type" value="Genomic_DNA"/>
</dbReference>
<keyword evidence="1" id="KW-0732">Signal</keyword>
<dbReference type="NCBIfam" id="TIGR02242">
    <property type="entry name" value="tail_TIGR02242"/>
    <property type="match status" value="1"/>
</dbReference>
<protein>
    <submittedName>
        <fullName evidence="2">Phage tail protein</fullName>
    </submittedName>
</protein>
<evidence type="ECO:0000256" key="1">
    <source>
        <dbReference type="ARBA" id="ARBA00022729"/>
    </source>
</evidence>
<dbReference type="InterPro" id="IPR014755">
    <property type="entry name" value="Cu-Rt/internalin_Ig-like"/>
</dbReference>